<sequence length="631" mass="70583">MAVVGATEALVNVSLDHSLRFEVTGNDQANRSLLGMLEVMPEQPFNETISAFCRDKALATETCARLLDSIRQEASHEWGCALEASDIPFVELSVGIDNRFETLQVTHEHDVVVEVTRHCRAWRVKAADCFQLVRAVEQQAATKFADTARMYKERLRFTSPVRSRLYPRSERVYVEVDWIDDAAGSREDVCLFADDGGAIYCGALPLPEPVFFVAHTPALGAHMVYVTSRPSNTTSNDGGDVLAAVHFEIVEPTVELLQINTAVHDGNKTFLNLQIQTQGFRLEDPAHRVCILHGSAYVCLNSPNLLVEQRVLNAETNQPVTVFRAPVFNVNSGAHEISVLLLNEHNKCFALAGTYAVDLELGPDMEVLATDDSFIAHPVGRSPRRPAQCPSALETAQLGWICQLYEHEWGLFSQNGEDGVLQAIFNHIGVQHQFYVEFGTETCRECNSRFWRERFGWTGLLLDGSFANATINLHQAWITAENINDLFAHHNVPKAFDLLSVDVDFNDYWILQAIQLERFQPRVIVVEYNSHVPPTEPRTVAYQPQSGWDGNSDYFGAGVAAFYRWGIRAGYSLVYCESHGVNCFFVRNDDLKGVNVSALLGPEQLYAPPNFFGRGYNYSNLAVTDGNWVWV</sequence>
<protein>
    <submittedName>
        <fullName evidence="1">Uncharacterized protein</fullName>
    </submittedName>
</protein>
<reference evidence="1" key="1">
    <citation type="submission" date="2022-11" db="EMBL/GenBank/DDBJ databases">
        <authorList>
            <person name="Morgan W.R."/>
            <person name="Tartar A."/>
        </authorList>
    </citation>
    <scope>NUCLEOTIDE SEQUENCE</scope>
    <source>
        <strain evidence="1">ARSEF 373</strain>
    </source>
</reference>
<evidence type="ECO:0000313" key="2">
    <source>
        <dbReference type="Proteomes" id="UP001146120"/>
    </source>
</evidence>
<comment type="caution">
    <text evidence="1">The sequence shown here is derived from an EMBL/GenBank/DDBJ whole genome shotgun (WGS) entry which is preliminary data.</text>
</comment>
<evidence type="ECO:0000313" key="1">
    <source>
        <dbReference type="EMBL" id="DBA03660.1"/>
    </source>
</evidence>
<proteinExistence type="predicted"/>
<dbReference type="Proteomes" id="UP001146120">
    <property type="component" value="Unassembled WGS sequence"/>
</dbReference>
<dbReference type="EMBL" id="DAKRPA010000017">
    <property type="protein sequence ID" value="DBA03660.1"/>
    <property type="molecule type" value="Genomic_DNA"/>
</dbReference>
<dbReference type="AlphaFoldDB" id="A0AAV2ZCG5"/>
<accession>A0AAV2ZCG5</accession>
<reference evidence="1" key="2">
    <citation type="journal article" date="2023" name="Microbiol Resour">
        <title>Decontamination and Annotation of the Draft Genome Sequence of the Oomycete Lagenidium giganteum ARSEF 373.</title>
        <authorList>
            <person name="Morgan W.R."/>
            <person name="Tartar A."/>
        </authorList>
    </citation>
    <scope>NUCLEOTIDE SEQUENCE</scope>
    <source>
        <strain evidence="1">ARSEF 373</strain>
    </source>
</reference>
<organism evidence="1 2">
    <name type="scientific">Lagenidium giganteum</name>
    <dbReference type="NCBI Taxonomy" id="4803"/>
    <lineage>
        <taxon>Eukaryota</taxon>
        <taxon>Sar</taxon>
        <taxon>Stramenopiles</taxon>
        <taxon>Oomycota</taxon>
        <taxon>Peronosporomycetes</taxon>
        <taxon>Pythiales</taxon>
        <taxon>Pythiaceae</taxon>
    </lineage>
</organism>
<keyword evidence="2" id="KW-1185">Reference proteome</keyword>
<gene>
    <name evidence="1" type="ORF">N0F65_006839</name>
</gene>
<name>A0AAV2ZCG5_9STRA</name>